<dbReference type="RefSeq" id="WP_192009531.1">
    <property type="nucleotide sequence ID" value="NZ_JACYTQ010000002.1"/>
</dbReference>
<name>A0ABR9AK36_9BACT</name>
<feature type="chain" id="PRO_5047366717" description="SIMPL domain-containing protein" evidence="1">
    <location>
        <begin position="24"/>
        <end position="211"/>
    </location>
</feature>
<keyword evidence="1" id="KW-0732">Signal</keyword>
<evidence type="ECO:0000313" key="2">
    <source>
        <dbReference type="EMBL" id="MBD8488676.1"/>
    </source>
</evidence>
<protein>
    <recommendedName>
        <fullName evidence="4">SIMPL domain-containing protein</fullName>
    </recommendedName>
</protein>
<reference evidence="2 3" key="1">
    <citation type="submission" date="2020-09" db="EMBL/GenBank/DDBJ databases">
        <title>Echinicola sp. CAU 1574 isolated from sand of Sido Beach.</title>
        <authorList>
            <person name="Kim W."/>
        </authorList>
    </citation>
    <scope>NUCLEOTIDE SEQUENCE [LARGE SCALE GENOMIC DNA]</scope>
    <source>
        <strain evidence="2 3">CAU 1574</strain>
    </source>
</reference>
<evidence type="ECO:0008006" key="4">
    <source>
        <dbReference type="Google" id="ProtNLM"/>
    </source>
</evidence>
<dbReference type="Proteomes" id="UP000647133">
    <property type="component" value="Unassembled WGS sequence"/>
</dbReference>
<dbReference type="PROSITE" id="PS51257">
    <property type="entry name" value="PROKAR_LIPOPROTEIN"/>
    <property type="match status" value="1"/>
</dbReference>
<evidence type="ECO:0000256" key="1">
    <source>
        <dbReference type="SAM" id="SignalP"/>
    </source>
</evidence>
<dbReference type="EMBL" id="JACYTQ010000002">
    <property type="protein sequence ID" value="MBD8488676.1"/>
    <property type="molecule type" value="Genomic_DNA"/>
</dbReference>
<proteinExistence type="predicted"/>
<feature type="signal peptide" evidence="1">
    <location>
        <begin position="1"/>
        <end position="23"/>
    </location>
</feature>
<keyword evidence="3" id="KW-1185">Reference proteome</keyword>
<comment type="caution">
    <text evidence="2">The sequence shown here is derived from an EMBL/GenBank/DDBJ whole genome shotgun (WGS) entry which is preliminary data.</text>
</comment>
<gene>
    <name evidence="2" type="ORF">IFO69_07970</name>
</gene>
<accession>A0ABR9AK36</accession>
<sequence length="211" mass="24044">MRSFIIKFILFALLCTAIFSCNATHNSENRTIEMIGFNELTIDGLKPCINVNFNGDKATRDKLIQLMESDALKPYRVKKNSENFYKDGAETSAQRRPGFTYGINYLIVLTNESEKEKISQLLLDSNIPVSINSNGYYLDPQQNTTLQDQAFQNALHNAKLRLQHYSDSINANIEIISISEIDDYQLYPMDGIIYNDKLIKKVKVKAKLSSD</sequence>
<evidence type="ECO:0000313" key="3">
    <source>
        <dbReference type="Proteomes" id="UP000647133"/>
    </source>
</evidence>
<organism evidence="2 3">
    <name type="scientific">Echinicola arenosa</name>
    <dbReference type="NCBI Taxonomy" id="2774144"/>
    <lineage>
        <taxon>Bacteria</taxon>
        <taxon>Pseudomonadati</taxon>
        <taxon>Bacteroidota</taxon>
        <taxon>Cytophagia</taxon>
        <taxon>Cytophagales</taxon>
        <taxon>Cyclobacteriaceae</taxon>
        <taxon>Echinicola</taxon>
    </lineage>
</organism>